<evidence type="ECO:0000313" key="2">
    <source>
        <dbReference type="Proteomes" id="UP001500618"/>
    </source>
</evidence>
<keyword evidence="2" id="KW-1185">Reference proteome</keyword>
<sequence length="322" mass="32468">MTVPFSNPIVAGTALVRSAIKSPNYVAGSTGWSVNADGTAEFASLLIDGGTVIVTFTDGSQVKTFAGSYSTTSGPFLGAWIALEPKNVSGQAWNPGAIGTIPSGTDATRASVALLSPWNANQVGDTQSQILLRNKGDNADGLGCRIGLLGDNVIVGGATTPEVLSTSADTIFMSASNVYLDGNLAPYPGGAHTPKIAGQPLQPASGTVALTWTGPSYVNGFKDGGSPAGYFRDAFGRVSLRGQVTGGAASVVGAVVATLPAGFRPAAGRTEVFAVAGTNAGANVFGRVDVNSAGQIVWQGPAVVTGGVNYFSLATVSFYAEQ</sequence>
<dbReference type="Proteomes" id="UP001500618">
    <property type="component" value="Unassembled WGS sequence"/>
</dbReference>
<dbReference type="EMBL" id="BAAANY010000031">
    <property type="protein sequence ID" value="GAA1706590.1"/>
    <property type="molecule type" value="Genomic_DNA"/>
</dbReference>
<comment type="caution">
    <text evidence="1">The sequence shown here is derived from an EMBL/GenBank/DDBJ whole genome shotgun (WGS) entry which is preliminary data.</text>
</comment>
<organism evidence="1 2">
    <name type="scientific">Fodinicola feengrottensis</name>
    <dbReference type="NCBI Taxonomy" id="435914"/>
    <lineage>
        <taxon>Bacteria</taxon>
        <taxon>Bacillati</taxon>
        <taxon>Actinomycetota</taxon>
        <taxon>Actinomycetes</taxon>
        <taxon>Mycobacteriales</taxon>
        <taxon>Fodinicola</taxon>
    </lineage>
</organism>
<proteinExistence type="predicted"/>
<dbReference type="RefSeq" id="WP_279581684.1">
    <property type="nucleotide sequence ID" value="NZ_BAAANY010000031.1"/>
</dbReference>
<gene>
    <name evidence="1" type="ORF">GCM10009765_65060</name>
</gene>
<protein>
    <submittedName>
        <fullName evidence="1">Uncharacterized protein</fullName>
    </submittedName>
</protein>
<accession>A0ABN2IK42</accession>
<evidence type="ECO:0000313" key="1">
    <source>
        <dbReference type="EMBL" id="GAA1706590.1"/>
    </source>
</evidence>
<reference evidence="1 2" key="1">
    <citation type="journal article" date="2019" name="Int. J. Syst. Evol. Microbiol.">
        <title>The Global Catalogue of Microorganisms (GCM) 10K type strain sequencing project: providing services to taxonomists for standard genome sequencing and annotation.</title>
        <authorList>
            <consortium name="The Broad Institute Genomics Platform"/>
            <consortium name="The Broad Institute Genome Sequencing Center for Infectious Disease"/>
            <person name="Wu L."/>
            <person name="Ma J."/>
        </authorList>
    </citation>
    <scope>NUCLEOTIDE SEQUENCE [LARGE SCALE GENOMIC DNA]</scope>
    <source>
        <strain evidence="1 2">JCM 14718</strain>
    </source>
</reference>
<name>A0ABN2IK42_9ACTN</name>